<dbReference type="GO" id="GO:0003677">
    <property type="term" value="F:DNA binding"/>
    <property type="evidence" value="ECO:0007669"/>
    <property type="project" value="UniProtKB-KW"/>
</dbReference>
<dbReference type="Pfam" id="PF01448">
    <property type="entry name" value="ELM2"/>
    <property type="match status" value="1"/>
</dbReference>
<evidence type="ECO:0008006" key="16">
    <source>
        <dbReference type="Google" id="ProtNLM"/>
    </source>
</evidence>
<evidence type="ECO:0000256" key="10">
    <source>
        <dbReference type="SAM" id="MobiDB-lite"/>
    </source>
</evidence>
<evidence type="ECO:0000256" key="7">
    <source>
        <dbReference type="ARBA" id="ARBA00023163"/>
    </source>
</evidence>
<dbReference type="InterPro" id="IPR009057">
    <property type="entry name" value="Homeodomain-like_sf"/>
</dbReference>
<evidence type="ECO:0000256" key="1">
    <source>
        <dbReference type="ARBA" id="ARBA00004123"/>
    </source>
</evidence>
<dbReference type="InterPro" id="IPR051066">
    <property type="entry name" value="Trans_reg/Corepressor"/>
</dbReference>
<dbReference type="PANTHER" id="PTHR16089">
    <property type="entry name" value="REST COREPRESSOR COREST PROTEIN-RELATED"/>
    <property type="match status" value="1"/>
</dbReference>
<reference evidence="14 15" key="1">
    <citation type="submission" date="2019-06" db="EMBL/GenBank/DDBJ databases">
        <title>A chromosome-scale genome assembly of the European perch, Perca fluviatilis.</title>
        <authorList>
            <person name="Roques C."/>
            <person name="Zahm M."/>
            <person name="Cabau C."/>
            <person name="Klopp C."/>
            <person name="Bouchez O."/>
            <person name="Donnadieu C."/>
            <person name="Kuhl H."/>
            <person name="Gislard M."/>
            <person name="Guendouz S."/>
            <person name="Journot L."/>
            <person name="Haffray P."/>
            <person name="Bestin A."/>
            <person name="Morvezen R."/>
            <person name="Feron R."/>
            <person name="Wen M."/>
            <person name="Jouanno E."/>
            <person name="Herpin A."/>
            <person name="Schartl M."/>
            <person name="Postlethwait J."/>
            <person name="Schaerlinger B."/>
            <person name="Chardard D."/>
            <person name="Lecocq T."/>
            <person name="Poncet C."/>
            <person name="Jaffrelo L."/>
            <person name="Lampietro C."/>
            <person name="Guiguen Y."/>
        </authorList>
    </citation>
    <scope>NUCLEOTIDE SEQUENCE [LARGE SCALE GENOMIC DNA]</scope>
    <source>
        <tissue evidence="14">Blood</tissue>
    </source>
</reference>
<feature type="region of interest" description="Disordered" evidence="10">
    <location>
        <begin position="244"/>
        <end position="285"/>
    </location>
</feature>
<name>A0A6A5EI32_PERFL</name>
<evidence type="ECO:0000313" key="15">
    <source>
        <dbReference type="Proteomes" id="UP000465112"/>
    </source>
</evidence>
<dbReference type="GO" id="GO:0008270">
    <property type="term" value="F:zinc ion binding"/>
    <property type="evidence" value="ECO:0007669"/>
    <property type="project" value="UniProtKB-KW"/>
</dbReference>
<dbReference type="GO" id="GO:0000118">
    <property type="term" value="C:histone deacetylase complex"/>
    <property type="evidence" value="ECO:0007669"/>
    <property type="project" value="TreeGrafter"/>
</dbReference>
<evidence type="ECO:0000256" key="6">
    <source>
        <dbReference type="ARBA" id="ARBA00023125"/>
    </source>
</evidence>
<dbReference type="PROSITE" id="PS00028">
    <property type="entry name" value="ZINC_FINGER_C2H2_1"/>
    <property type="match status" value="1"/>
</dbReference>
<feature type="domain" description="SANT" evidence="13">
    <location>
        <begin position="747"/>
        <end position="798"/>
    </location>
</feature>
<keyword evidence="2" id="KW-0479">Metal-binding</keyword>
<dbReference type="Proteomes" id="UP000465112">
    <property type="component" value="Chromosome 14"/>
</dbReference>
<organism evidence="14 15">
    <name type="scientific">Perca fluviatilis</name>
    <name type="common">European perch</name>
    <dbReference type="NCBI Taxonomy" id="8168"/>
    <lineage>
        <taxon>Eukaryota</taxon>
        <taxon>Metazoa</taxon>
        <taxon>Chordata</taxon>
        <taxon>Craniata</taxon>
        <taxon>Vertebrata</taxon>
        <taxon>Euteleostomi</taxon>
        <taxon>Actinopterygii</taxon>
        <taxon>Neopterygii</taxon>
        <taxon>Teleostei</taxon>
        <taxon>Neoteleostei</taxon>
        <taxon>Acanthomorphata</taxon>
        <taxon>Eupercaria</taxon>
        <taxon>Perciformes</taxon>
        <taxon>Percoidei</taxon>
        <taxon>Percidae</taxon>
        <taxon>Percinae</taxon>
        <taxon>Perca</taxon>
    </lineage>
</organism>
<feature type="region of interest" description="Disordered" evidence="10">
    <location>
        <begin position="373"/>
        <end position="425"/>
    </location>
</feature>
<proteinExistence type="predicted"/>
<protein>
    <recommendedName>
        <fullName evidence="16">SANT domain-containing protein</fullName>
    </recommendedName>
</protein>
<dbReference type="AlphaFoldDB" id="A0A6A5EI32"/>
<keyword evidence="5" id="KW-0805">Transcription regulation</keyword>
<evidence type="ECO:0000256" key="8">
    <source>
        <dbReference type="ARBA" id="ARBA00023242"/>
    </source>
</evidence>
<dbReference type="GO" id="GO:0005667">
    <property type="term" value="C:transcription regulator complex"/>
    <property type="evidence" value="ECO:0007669"/>
    <property type="project" value="TreeGrafter"/>
</dbReference>
<dbReference type="GO" id="GO:0006357">
    <property type="term" value="P:regulation of transcription by RNA polymerase II"/>
    <property type="evidence" value="ECO:0007669"/>
    <property type="project" value="TreeGrafter"/>
</dbReference>
<accession>A0A6A5EI32</accession>
<keyword evidence="15" id="KW-1185">Reference proteome</keyword>
<feature type="region of interest" description="Disordered" evidence="10">
    <location>
        <begin position="501"/>
        <end position="537"/>
    </location>
</feature>
<evidence type="ECO:0000256" key="5">
    <source>
        <dbReference type="ARBA" id="ARBA00023015"/>
    </source>
</evidence>
<evidence type="ECO:0000256" key="9">
    <source>
        <dbReference type="PROSITE-ProRule" id="PRU00042"/>
    </source>
</evidence>
<feature type="compositionally biased region" description="Polar residues" evidence="10">
    <location>
        <begin position="44"/>
        <end position="59"/>
    </location>
</feature>
<feature type="domain" description="C2H2-type" evidence="11">
    <location>
        <begin position="846"/>
        <end position="873"/>
    </location>
</feature>
<feature type="region of interest" description="Disordered" evidence="10">
    <location>
        <begin position="576"/>
        <end position="604"/>
    </location>
</feature>
<dbReference type="PROSITE" id="PS50157">
    <property type="entry name" value="ZINC_FINGER_C2H2_2"/>
    <property type="match status" value="1"/>
</dbReference>
<keyword evidence="6" id="KW-0238">DNA-binding</keyword>
<dbReference type="PROSITE" id="PS51293">
    <property type="entry name" value="SANT"/>
    <property type="match status" value="1"/>
</dbReference>
<dbReference type="SMART" id="SM01189">
    <property type="entry name" value="ELM2"/>
    <property type="match status" value="1"/>
</dbReference>
<feature type="compositionally biased region" description="Pro residues" evidence="10">
    <location>
        <begin position="395"/>
        <end position="406"/>
    </location>
</feature>
<feature type="domain" description="ELM2" evidence="12">
    <location>
        <begin position="639"/>
        <end position="737"/>
    </location>
</feature>
<evidence type="ECO:0000256" key="2">
    <source>
        <dbReference type="ARBA" id="ARBA00022723"/>
    </source>
</evidence>
<keyword evidence="8" id="KW-0539">Nucleus</keyword>
<evidence type="ECO:0000313" key="14">
    <source>
        <dbReference type="EMBL" id="KAF1380520.1"/>
    </source>
</evidence>
<feature type="compositionally biased region" description="Basic and acidic residues" evidence="10">
    <location>
        <begin position="61"/>
        <end position="72"/>
    </location>
</feature>
<dbReference type="EMBL" id="VHII01000014">
    <property type="protein sequence ID" value="KAF1380520.1"/>
    <property type="molecule type" value="Genomic_DNA"/>
</dbReference>
<evidence type="ECO:0000259" key="13">
    <source>
        <dbReference type="PROSITE" id="PS51293"/>
    </source>
</evidence>
<dbReference type="InterPro" id="IPR000949">
    <property type="entry name" value="ELM2_dom"/>
</dbReference>
<evidence type="ECO:0000256" key="4">
    <source>
        <dbReference type="ARBA" id="ARBA00022833"/>
    </source>
</evidence>
<dbReference type="InterPro" id="IPR001005">
    <property type="entry name" value="SANT/Myb"/>
</dbReference>
<dbReference type="SMART" id="SM00717">
    <property type="entry name" value="SANT"/>
    <property type="match status" value="1"/>
</dbReference>
<keyword evidence="3 9" id="KW-0863">Zinc-finger</keyword>
<dbReference type="PANTHER" id="PTHR16089:SF43">
    <property type="match status" value="1"/>
</dbReference>
<dbReference type="PROSITE" id="PS51156">
    <property type="entry name" value="ELM2"/>
    <property type="match status" value="1"/>
</dbReference>
<evidence type="ECO:0000259" key="11">
    <source>
        <dbReference type="PROSITE" id="PS50157"/>
    </source>
</evidence>
<feature type="compositionally biased region" description="Gly residues" evidence="10">
    <location>
        <begin position="86"/>
        <end position="95"/>
    </location>
</feature>
<gene>
    <name evidence="14" type="ORF">PFLUV_G00164700</name>
</gene>
<evidence type="ECO:0000259" key="12">
    <source>
        <dbReference type="PROSITE" id="PS51156"/>
    </source>
</evidence>
<dbReference type="Gene3D" id="1.10.10.60">
    <property type="entry name" value="Homeodomain-like"/>
    <property type="match status" value="1"/>
</dbReference>
<keyword evidence="7" id="KW-0804">Transcription</keyword>
<feature type="compositionally biased region" description="Polar residues" evidence="10">
    <location>
        <begin position="1"/>
        <end position="14"/>
    </location>
</feature>
<evidence type="ECO:0000256" key="3">
    <source>
        <dbReference type="ARBA" id="ARBA00022771"/>
    </source>
</evidence>
<comment type="subcellular location">
    <subcellularLocation>
        <location evidence="1">Nucleus</location>
    </subcellularLocation>
</comment>
<dbReference type="SUPFAM" id="SSF46689">
    <property type="entry name" value="Homeodomain-like"/>
    <property type="match status" value="1"/>
</dbReference>
<feature type="region of interest" description="Disordered" evidence="10">
    <location>
        <begin position="1"/>
        <end position="102"/>
    </location>
</feature>
<dbReference type="InterPro" id="IPR017884">
    <property type="entry name" value="SANT_dom"/>
</dbReference>
<dbReference type="FunFam" id="1.10.10.60:FF:000012">
    <property type="entry name" value="Metastasis-associated 1 family, member 3"/>
    <property type="match status" value="1"/>
</dbReference>
<sequence>MFLSVSSRHSSYTQRAIMDDPSSTQPFPNLHHHRHRQSFHLTMPSLQSPEVGYPSSQPSRDPLEEYGGRGEESTNTFLSSSTSSGGRRGSSGGDRGFLNTSGSGLDGDANLGGHLDGESGLGSHFADTWYSGSKKEDVWEDGESCESAADDFYRKGDCYGNANDVFYTVNCGGEDVVRRKLRANYNNYAHVSCEAKGETVYNREANVSHYTKQTTSYGRTAAGSFSDSSVDYSRVSDNYLGREEDYGSSCGSGEDQLQPAEVEGPWLSVSPSSQTGEGRWRGSADTHALDSGCLPQRSPIGISSGTYTQKLDSFSEAFLSQRKRKFPVVPSGDSSGQIWEFGVGRGESPGFVNSRHSCAFDSDSYLPPSFSPAHPSLPSFPSPPTSSHIMSSVLSPPPTPLPPPSHSPSKMDSPSAFGGTGHSLSQGGDSLGTLQFFTSHLQPLPSIHSSGMIWKFPLLSHNFPQSSGDPSIIEGNLRPSHGSDYGNITASHVQSPEAAFLTSAPHPSSVHPSRALRPSNTPSLHPSFHLPSRPSHLSGQHYEAAEKLAPYIVTQKAKNEQANPNQSQLQQQASPIYTGTPFPSILHSSRGQRRGRYTPQPLLNPVRRGSGLYSSISSLSGRGEETACGKEEDECVVLPYVNVGHDFQAELPPCFVDGEGSRVWSPKEDSPREQLLWKPFENLEESTNIQDQVEKLLSMCSSSCVPGGGSNTELALHCLHYCQGNTMATLEMLLFSQPLPTGDYHYSGSECWTDNEKSIFIAALDNYGKDFSVIQKMVRTKTVGLCVEFYYLSKKLQDKQKKQKEEENRDALMEQQQKSIIPICQPVNRQFGLVEAVPVPPLASFFPCKLCGKMFYKIKSRNAHMKIHRQPQEDWTDKRLQHQLLTQRLALSCPTNLMPSPGSSLLPPQAAALTFPSSGLAGMSSNNTNADNVLNSVTNSNGITRSNASVLDPGAMVTYSNIAASNSHGITNIDGGDLNQREPTTVLPFHQSWGSFGHGSDPAIFYCNTEGKDNVGAGTVGGKEPINWQ</sequence>
<dbReference type="InterPro" id="IPR013087">
    <property type="entry name" value="Znf_C2H2_type"/>
</dbReference>
<comment type="caution">
    <text evidence="14">The sequence shown here is derived from an EMBL/GenBank/DDBJ whole genome shotgun (WGS) entry which is preliminary data.</text>
</comment>
<feature type="compositionally biased region" description="Low complexity" evidence="10">
    <location>
        <begin position="385"/>
        <end position="394"/>
    </location>
</feature>
<keyword evidence="4" id="KW-0862">Zinc</keyword>
<dbReference type="GO" id="GO:0003714">
    <property type="term" value="F:transcription corepressor activity"/>
    <property type="evidence" value="ECO:0007669"/>
    <property type="project" value="TreeGrafter"/>
</dbReference>